<feature type="non-terminal residue" evidence="2">
    <location>
        <position position="1"/>
    </location>
</feature>
<protein>
    <submittedName>
        <fullName evidence="2">Uncharacterized protein</fullName>
    </submittedName>
</protein>
<gene>
    <name evidence="2" type="ORF">P154DRAFT_406155</name>
</gene>
<dbReference type="Proteomes" id="UP000799779">
    <property type="component" value="Unassembled WGS sequence"/>
</dbReference>
<reference evidence="2" key="1">
    <citation type="journal article" date="2020" name="Stud. Mycol.">
        <title>101 Dothideomycetes genomes: a test case for predicting lifestyles and emergence of pathogens.</title>
        <authorList>
            <person name="Haridas S."/>
            <person name="Albert R."/>
            <person name="Binder M."/>
            <person name="Bloem J."/>
            <person name="Labutti K."/>
            <person name="Salamov A."/>
            <person name="Andreopoulos B."/>
            <person name="Baker S."/>
            <person name="Barry K."/>
            <person name="Bills G."/>
            <person name="Bluhm B."/>
            <person name="Cannon C."/>
            <person name="Castanera R."/>
            <person name="Culley D."/>
            <person name="Daum C."/>
            <person name="Ezra D."/>
            <person name="Gonzalez J."/>
            <person name="Henrissat B."/>
            <person name="Kuo A."/>
            <person name="Liang C."/>
            <person name="Lipzen A."/>
            <person name="Lutzoni F."/>
            <person name="Magnuson J."/>
            <person name="Mondo S."/>
            <person name="Nolan M."/>
            <person name="Ohm R."/>
            <person name="Pangilinan J."/>
            <person name="Park H.-J."/>
            <person name="Ramirez L."/>
            <person name="Alfaro M."/>
            <person name="Sun H."/>
            <person name="Tritt A."/>
            <person name="Yoshinaga Y."/>
            <person name="Zwiers L.-H."/>
            <person name="Turgeon B."/>
            <person name="Goodwin S."/>
            <person name="Spatafora J."/>
            <person name="Crous P."/>
            <person name="Grigoriev I."/>
        </authorList>
    </citation>
    <scope>NUCLEOTIDE SEQUENCE</scope>
    <source>
        <strain evidence="2">CBS 123094</strain>
    </source>
</reference>
<keyword evidence="3" id="KW-1185">Reference proteome</keyword>
<dbReference type="AlphaFoldDB" id="A0A6A5VZP3"/>
<name>A0A6A5VZP3_9PLEO</name>
<organism evidence="2 3">
    <name type="scientific">Amniculicola lignicola CBS 123094</name>
    <dbReference type="NCBI Taxonomy" id="1392246"/>
    <lineage>
        <taxon>Eukaryota</taxon>
        <taxon>Fungi</taxon>
        <taxon>Dikarya</taxon>
        <taxon>Ascomycota</taxon>
        <taxon>Pezizomycotina</taxon>
        <taxon>Dothideomycetes</taxon>
        <taxon>Pleosporomycetidae</taxon>
        <taxon>Pleosporales</taxon>
        <taxon>Amniculicolaceae</taxon>
        <taxon>Amniculicola</taxon>
    </lineage>
</organism>
<sequence>LMDTSPGGEQTQYEGEASDMQPHNKLAGQMGQTSAPTALADKQHDKKTNEPNTQGVTPADKIRYGQSIQEGGVGGKTTSSSGQANQGGFGGTEGLKVEGEDGGEGARRKQGYGGRGEMSGEVG</sequence>
<dbReference type="OrthoDB" id="5386823at2759"/>
<evidence type="ECO:0000313" key="3">
    <source>
        <dbReference type="Proteomes" id="UP000799779"/>
    </source>
</evidence>
<evidence type="ECO:0000313" key="2">
    <source>
        <dbReference type="EMBL" id="KAF1993351.1"/>
    </source>
</evidence>
<feature type="compositionally biased region" description="Gly residues" evidence="1">
    <location>
        <begin position="111"/>
        <end position="123"/>
    </location>
</feature>
<feature type="compositionally biased region" description="Basic and acidic residues" evidence="1">
    <location>
        <begin position="95"/>
        <end position="107"/>
    </location>
</feature>
<feature type="region of interest" description="Disordered" evidence="1">
    <location>
        <begin position="1"/>
        <end position="123"/>
    </location>
</feature>
<dbReference type="EMBL" id="ML977710">
    <property type="protein sequence ID" value="KAF1993351.1"/>
    <property type="molecule type" value="Genomic_DNA"/>
</dbReference>
<evidence type="ECO:0000256" key="1">
    <source>
        <dbReference type="SAM" id="MobiDB-lite"/>
    </source>
</evidence>
<proteinExistence type="predicted"/>
<feature type="non-terminal residue" evidence="2">
    <location>
        <position position="123"/>
    </location>
</feature>
<accession>A0A6A5VZP3</accession>